<accession>A0ABQ3B517</accession>
<proteinExistence type="predicted"/>
<keyword evidence="3" id="KW-1185">Reference proteome</keyword>
<dbReference type="SUPFAM" id="SSF54909">
    <property type="entry name" value="Dimeric alpha+beta barrel"/>
    <property type="match status" value="1"/>
</dbReference>
<dbReference type="InterPro" id="IPR010753">
    <property type="entry name" value="DUF1330"/>
</dbReference>
<sequence>MTKGYWMVHVEVENAEAFKAYITAVMDVFAKYGARYLARGGQFEAVEGRERPRNTIVEFPSYQVAVDCWHSPEYQAVKALRENAGRVDITIVEGYEGLQPGS</sequence>
<feature type="domain" description="DUF1330" evidence="1">
    <location>
        <begin position="3"/>
        <end position="95"/>
    </location>
</feature>
<dbReference type="EMBL" id="BMYZ01000001">
    <property type="protein sequence ID" value="GGY74113.1"/>
    <property type="molecule type" value="Genomic_DNA"/>
</dbReference>
<evidence type="ECO:0000313" key="3">
    <source>
        <dbReference type="Proteomes" id="UP000619761"/>
    </source>
</evidence>
<dbReference type="Gene3D" id="3.30.70.100">
    <property type="match status" value="1"/>
</dbReference>
<protein>
    <recommendedName>
        <fullName evidence="1">DUF1330 domain-containing protein</fullName>
    </recommendedName>
</protein>
<evidence type="ECO:0000259" key="1">
    <source>
        <dbReference type="Pfam" id="PF07045"/>
    </source>
</evidence>
<name>A0ABQ3B517_9GAMM</name>
<organism evidence="2 3">
    <name type="scientific">Cellvibrio zantedeschiae</name>
    <dbReference type="NCBI Taxonomy" id="1237077"/>
    <lineage>
        <taxon>Bacteria</taxon>
        <taxon>Pseudomonadati</taxon>
        <taxon>Pseudomonadota</taxon>
        <taxon>Gammaproteobacteria</taxon>
        <taxon>Cellvibrionales</taxon>
        <taxon>Cellvibrionaceae</taxon>
        <taxon>Cellvibrio</taxon>
    </lineage>
</organism>
<dbReference type="PANTHER" id="PTHR41521:SF4">
    <property type="entry name" value="BLR0684 PROTEIN"/>
    <property type="match status" value="1"/>
</dbReference>
<dbReference type="PANTHER" id="PTHR41521">
    <property type="match status" value="1"/>
</dbReference>
<reference evidence="3" key="1">
    <citation type="journal article" date="2019" name="Int. J. Syst. Evol. Microbiol.">
        <title>The Global Catalogue of Microorganisms (GCM) 10K type strain sequencing project: providing services to taxonomists for standard genome sequencing and annotation.</title>
        <authorList>
            <consortium name="The Broad Institute Genomics Platform"/>
            <consortium name="The Broad Institute Genome Sequencing Center for Infectious Disease"/>
            <person name="Wu L."/>
            <person name="Ma J."/>
        </authorList>
    </citation>
    <scope>NUCLEOTIDE SEQUENCE [LARGE SCALE GENOMIC DNA]</scope>
    <source>
        <strain evidence="3">KCTC 32239</strain>
    </source>
</reference>
<dbReference type="InterPro" id="IPR011008">
    <property type="entry name" value="Dimeric_a/b-barrel"/>
</dbReference>
<comment type="caution">
    <text evidence="2">The sequence shown here is derived from an EMBL/GenBank/DDBJ whole genome shotgun (WGS) entry which is preliminary data.</text>
</comment>
<evidence type="ECO:0000313" key="2">
    <source>
        <dbReference type="EMBL" id="GGY74113.1"/>
    </source>
</evidence>
<dbReference type="Proteomes" id="UP000619761">
    <property type="component" value="Unassembled WGS sequence"/>
</dbReference>
<gene>
    <name evidence="2" type="ORF">GCM10011613_19320</name>
</gene>
<dbReference type="Pfam" id="PF07045">
    <property type="entry name" value="DUF1330"/>
    <property type="match status" value="1"/>
</dbReference>
<dbReference type="RefSeq" id="WP_189417881.1">
    <property type="nucleotide sequence ID" value="NZ_BMYZ01000001.1"/>
</dbReference>